<sequence length="274" mass="29762">MGPYVAQVLGDFGKDQDQKEGMCIVKSFTTQELGLVLGVYSKDKDDDIPQFTNAGENFNKSGPPLKAGKTRTFYGLHQDFPSVVVVGLGKRSAGFDDQENWDEGKENIRAAVAAGCRQVQDLELPSVEVDPCGDAQAAAEGAMLGLYEFDDLKQKKKVAVSAKLYGSGDQQAWEKGVLFASGQNLARQLMESPANEMTPTRFAAIIEKNLKSASSKTEVHIRPKSWIEEQEMGSFLSVAKGSEEPPVFLEIHYTGSPNTSEAPLVFVGKGITFD</sequence>
<evidence type="ECO:0000256" key="15">
    <source>
        <dbReference type="ARBA" id="ARBA00049107"/>
    </source>
</evidence>
<feature type="domain" description="Cytosol aminopeptidase" evidence="16">
    <location>
        <begin position="184"/>
        <end position="274"/>
    </location>
</feature>
<comment type="caution">
    <text evidence="18">The sequence shown here is derived from an EMBL/GenBank/DDBJ whole genome shotgun (WGS) entry which is preliminary data.</text>
</comment>
<dbReference type="AlphaFoldDB" id="A0A1A6HWF0"/>
<dbReference type="PANTHER" id="PTHR11963">
    <property type="entry name" value="LEUCINE AMINOPEPTIDASE-RELATED"/>
    <property type="match status" value="1"/>
</dbReference>
<organism evidence="18 19">
    <name type="scientific">Neotoma lepida</name>
    <name type="common">Desert woodrat</name>
    <dbReference type="NCBI Taxonomy" id="56216"/>
    <lineage>
        <taxon>Eukaryota</taxon>
        <taxon>Metazoa</taxon>
        <taxon>Chordata</taxon>
        <taxon>Craniata</taxon>
        <taxon>Vertebrata</taxon>
        <taxon>Euteleostomi</taxon>
        <taxon>Mammalia</taxon>
        <taxon>Eutheria</taxon>
        <taxon>Euarchontoglires</taxon>
        <taxon>Glires</taxon>
        <taxon>Rodentia</taxon>
        <taxon>Myomorpha</taxon>
        <taxon>Muroidea</taxon>
        <taxon>Cricetidae</taxon>
        <taxon>Neotominae</taxon>
        <taxon>Neotoma</taxon>
    </lineage>
</organism>
<evidence type="ECO:0000256" key="2">
    <source>
        <dbReference type="ARBA" id="ARBA00011643"/>
    </source>
</evidence>
<dbReference type="OrthoDB" id="412814at2759"/>
<evidence type="ECO:0000256" key="7">
    <source>
        <dbReference type="ARBA" id="ARBA00023511"/>
    </source>
</evidence>
<evidence type="ECO:0000313" key="19">
    <source>
        <dbReference type="Proteomes" id="UP000092124"/>
    </source>
</evidence>
<dbReference type="Pfam" id="PF02789">
    <property type="entry name" value="Peptidase_M17_N"/>
    <property type="match status" value="1"/>
</dbReference>
<evidence type="ECO:0000259" key="16">
    <source>
        <dbReference type="Pfam" id="PF00883"/>
    </source>
</evidence>
<comment type="catalytic activity">
    <reaction evidence="7">
        <text>an S-substituted L-cysteinylglycine + H2O = an S-substituted L-cysteine + glycine</text>
        <dbReference type="Rhea" id="RHEA:60444"/>
        <dbReference type="ChEBI" id="CHEBI:15377"/>
        <dbReference type="ChEBI" id="CHEBI:57305"/>
        <dbReference type="ChEBI" id="CHEBI:58717"/>
        <dbReference type="ChEBI" id="CHEBI:143103"/>
        <dbReference type="EC" id="3.4.13.23"/>
    </reaction>
    <physiologicalReaction direction="left-to-right" evidence="7">
        <dbReference type="Rhea" id="RHEA:60445"/>
    </physiologicalReaction>
</comment>
<dbReference type="PANTHER" id="PTHR11963:SF23">
    <property type="entry name" value="CYTOSOL AMINOPEPTIDASE"/>
    <property type="match status" value="1"/>
</dbReference>
<dbReference type="InterPro" id="IPR043472">
    <property type="entry name" value="Macro_dom-like"/>
</dbReference>
<protein>
    <recommendedName>
        <fullName evidence="3">Cytosol aminopeptidase</fullName>
        <ecNumber evidence="8">3.4.13.23</ecNumber>
    </recommendedName>
    <alternativeName>
        <fullName evidence="11">Cysteinylglycine-S-conjugate dipeptidase</fullName>
    </alternativeName>
    <alternativeName>
        <fullName evidence="12">Leucine aminopeptidase 3</fullName>
    </alternativeName>
    <alternativeName>
        <fullName evidence="10">Proline aminopeptidase</fullName>
    </alternativeName>
    <alternativeName>
        <fullName evidence="9">Prolyl aminopeptidase</fullName>
    </alternativeName>
</protein>
<evidence type="ECO:0000256" key="3">
    <source>
        <dbReference type="ARBA" id="ARBA00014190"/>
    </source>
</evidence>
<dbReference type="Pfam" id="PF00883">
    <property type="entry name" value="Peptidase_M17"/>
    <property type="match status" value="1"/>
</dbReference>
<dbReference type="Gene3D" id="3.40.630.10">
    <property type="entry name" value="Zn peptidases"/>
    <property type="match status" value="1"/>
</dbReference>
<evidence type="ECO:0000256" key="4">
    <source>
        <dbReference type="ARBA" id="ARBA00022438"/>
    </source>
</evidence>
<comment type="catalytic activity">
    <reaction evidence="14">
        <text>S-benzyl-L-cysteinylglycine + H2O = S-benzyl-L-cysteine + glycine</text>
        <dbReference type="Rhea" id="RHEA:62568"/>
        <dbReference type="ChEBI" id="CHEBI:15377"/>
        <dbReference type="ChEBI" id="CHEBI:57305"/>
        <dbReference type="ChEBI" id="CHEBI:145802"/>
        <dbReference type="ChEBI" id="CHEBI:145803"/>
    </reaction>
    <physiologicalReaction direction="left-to-right" evidence="14">
        <dbReference type="Rhea" id="RHEA:62569"/>
    </physiologicalReaction>
</comment>
<comment type="catalytic activity">
    <reaction evidence="15">
        <text>L-cysteinylglycine + H2O = L-cysteine + glycine</text>
        <dbReference type="Rhea" id="RHEA:28783"/>
        <dbReference type="ChEBI" id="CHEBI:15377"/>
        <dbReference type="ChEBI" id="CHEBI:35235"/>
        <dbReference type="ChEBI" id="CHEBI:57305"/>
        <dbReference type="ChEBI" id="CHEBI:61694"/>
    </reaction>
    <physiologicalReaction direction="left-to-right" evidence="15">
        <dbReference type="Rhea" id="RHEA:28784"/>
    </physiologicalReaction>
</comment>
<dbReference type="InterPro" id="IPR000819">
    <property type="entry name" value="Peptidase_M17_C"/>
</dbReference>
<reference evidence="18 19" key="1">
    <citation type="submission" date="2016-06" db="EMBL/GenBank/DDBJ databases">
        <title>The Draft Genome Sequence and Annotation of the Desert Woodrat Neotoma lepida.</title>
        <authorList>
            <person name="Campbell M."/>
            <person name="Oakeson K.F."/>
            <person name="Yandell M."/>
            <person name="Halpert J.R."/>
            <person name="Dearing D."/>
        </authorList>
    </citation>
    <scope>NUCLEOTIDE SEQUENCE [LARGE SCALE GENOMIC DNA]</scope>
    <source>
        <strain evidence="18">417</strain>
        <tissue evidence="18">Liver</tissue>
    </source>
</reference>
<gene>
    <name evidence="18" type="ORF">A6R68_23441</name>
</gene>
<evidence type="ECO:0000256" key="1">
    <source>
        <dbReference type="ARBA" id="ARBA00009528"/>
    </source>
</evidence>
<dbReference type="GO" id="GO:0070006">
    <property type="term" value="F:metalloaminopeptidase activity"/>
    <property type="evidence" value="ECO:0007669"/>
    <property type="project" value="InterPro"/>
</dbReference>
<evidence type="ECO:0000256" key="10">
    <source>
        <dbReference type="ARBA" id="ARBA00030930"/>
    </source>
</evidence>
<evidence type="ECO:0000256" key="8">
    <source>
        <dbReference type="ARBA" id="ARBA00023625"/>
    </source>
</evidence>
<comment type="similarity">
    <text evidence="1">Belongs to the peptidase M17 family.</text>
</comment>
<keyword evidence="6" id="KW-0378">Hydrolase</keyword>
<evidence type="ECO:0000256" key="5">
    <source>
        <dbReference type="ARBA" id="ARBA00022670"/>
    </source>
</evidence>
<feature type="non-terminal residue" evidence="18">
    <location>
        <position position="274"/>
    </location>
</feature>
<feature type="domain" description="Peptidase M17 leucyl aminopeptidase N-terminal" evidence="17">
    <location>
        <begin position="66"/>
        <end position="156"/>
    </location>
</feature>
<evidence type="ECO:0000256" key="6">
    <source>
        <dbReference type="ARBA" id="ARBA00022801"/>
    </source>
</evidence>
<evidence type="ECO:0000256" key="13">
    <source>
        <dbReference type="ARBA" id="ARBA00045966"/>
    </source>
</evidence>
<dbReference type="GO" id="GO:0006508">
    <property type="term" value="P:proteolysis"/>
    <property type="evidence" value="ECO:0007669"/>
    <property type="project" value="UniProtKB-KW"/>
</dbReference>
<keyword evidence="19" id="KW-1185">Reference proteome</keyword>
<evidence type="ECO:0000313" key="18">
    <source>
        <dbReference type="EMBL" id="OBS82571.1"/>
    </source>
</evidence>
<dbReference type="FunFam" id="3.40.220.10:FF:000005">
    <property type="entry name" value="cytosol aminopeptidase"/>
    <property type="match status" value="1"/>
</dbReference>
<comment type="subunit">
    <text evidence="2">Homohexamer.</text>
</comment>
<keyword evidence="4" id="KW-0031">Aminopeptidase</keyword>
<evidence type="ECO:0000256" key="11">
    <source>
        <dbReference type="ARBA" id="ARBA00030997"/>
    </source>
</evidence>
<evidence type="ECO:0000256" key="12">
    <source>
        <dbReference type="ARBA" id="ARBA00031564"/>
    </source>
</evidence>
<comment type="function">
    <text evidence="13">Cytosolic metallopeptidase that catalyzes the removal of unsubstituted N-terminal hydrophobic amino acids from various peptides. The presence of Zn(2+) ions is essential for the peptidase activity, and the association with other cofactors can modulate the substrate spectificity of the enzyme. For instance, in the presence of Mn(2+), it displays a specific Cys-Gly hydrolyzing activity of Cys-Gly-S-conjugates. Involved in the metabolism of glutathione and in the degradation of glutathione S-conjugates, which may play a role in the control of the cell redox status.</text>
</comment>
<evidence type="ECO:0000256" key="14">
    <source>
        <dbReference type="ARBA" id="ARBA00047881"/>
    </source>
</evidence>
<dbReference type="GO" id="GO:0030145">
    <property type="term" value="F:manganese ion binding"/>
    <property type="evidence" value="ECO:0007669"/>
    <property type="project" value="InterPro"/>
</dbReference>
<dbReference type="EMBL" id="LZPO01008020">
    <property type="protein sequence ID" value="OBS82571.1"/>
    <property type="molecule type" value="Genomic_DNA"/>
</dbReference>
<dbReference type="GO" id="GO:0005737">
    <property type="term" value="C:cytoplasm"/>
    <property type="evidence" value="ECO:0007669"/>
    <property type="project" value="InterPro"/>
</dbReference>
<accession>A0A1A6HWF0</accession>
<dbReference type="SUPFAM" id="SSF52949">
    <property type="entry name" value="Macro domain-like"/>
    <property type="match status" value="1"/>
</dbReference>
<proteinExistence type="inferred from homology"/>
<evidence type="ECO:0000256" key="9">
    <source>
        <dbReference type="ARBA" id="ARBA00029605"/>
    </source>
</evidence>
<dbReference type="SUPFAM" id="SSF53187">
    <property type="entry name" value="Zn-dependent exopeptidases"/>
    <property type="match status" value="1"/>
</dbReference>
<dbReference type="Proteomes" id="UP000092124">
    <property type="component" value="Unassembled WGS sequence"/>
</dbReference>
<name>A0A1A6HWF0_NEOLE</name>
<dbReference type="InterPro" id="IPR008283">
    <property type="entry name" value="Peptidase_M17_N"/>
</dbReference>
<keyword evidence="5" id="KW-0645">Protease</keyword>
<evidence type="ECO:0000259" key="17">
    <source>
        <dbReference type="Pfam" id="PF02789"/>
    </source>
</evidence>
<dbReference type="STRING" id="56216.A0A1A6HWF0"/>
<dbReference type="EC" id="3.4.13.23" evidence="8"/>
<dbReference type="InterPro" id="IPR011356">
    <property type="entry name" value="Leucine_aapep/pepB"/>
</dbReference>
<dbReference type="Gene3D" id="3.40.220.10">
    <property type="entry name" value="Leucine Aminopeptidase, subunit E, domain 1"/>
    <property type="match status" value="1"/>
</dbReference>